<keyword evidence="2" id="KW-1185">Reference proteome</keyword>
<gene>
    <name evidence="1" type="ORF">OSB52_00040</name>
</gene>
<accession>A0A9X3I301</accession>
<dbReference type="Proteomes" id="UP001143347">
    <property type="component" value="Unassembled WGS sequence"/>
</dbReference>
<organism evidence="1 2">
    <name type="scientific">Gordonia aquimaris</name>
    <dbReference type="NCBI Taxonomy" id="2984863"/>
    <lineage>
        <taxon>Bacteria</taxon>
        <taxon>Bacillati</taxon>
        <taxon>Actinomycetota</taxon>
        <taxon>Actinomycetes</taxon>
        <taxon>Mycobacteriales</taxon>
        <taxon>Gordoniaceae</taxon>
        <taxon>Gordonia</taxon>
    </lineage>
</organism>
<name>A0A9X3I301_9ACTN</name>
<reference evidence="1" key="1">
    <citation type="submission" date="2022-10" db="EMBL/GenBank/DDBJ databases">
        <title>WGS of marine actinomycetes from Thailand.</title>
        <authorList>
            <person name="Thawai C."/>
        </authorList>
    </citation>
    <scope>NUCLEOTIDE SEQUENCE</scope>
    <source>
        <strain evidence="1">SW21</strain>
    </source>
</reference>
<comment type="caution">
    <text evidence="1">The sequence shown here is derived from an EMBL/GenBank/DDBJ whole genome shotgun (WGS) entry which is preliminary data.</text>
</comment>
<evidence type="ECO:0000313" key="2">
    <source>
        <dbReference type="Proteomes" id="UP001143347"/>
    </source>
</evidence>
<dbReference type="AlphaFoldDB" id="A0A9X3I301"/>
<dbReference type="EMBL" id="JAPKFM010000001">
    <property type="protein sequence ID" value="MCX2962475.1"/>
    <property type="molecule type" value="Genomic_DNA"/>
</dbReference>
<sequence>MSRTHSLAVGALVCIGLVIGPGVAITVGSPHAQASPRHPGAGDRITVVLTSDREVNSGASWYDSHNTLRSQTRVPLTRHDPTSARYSASLVFTSRVRHQRIDAVFQSSGGFARCAVWVNAVKVREKTAHSGQHATAYCGPDARPST</sequence>
<dbReference type="RefSeq" id="WP_235723737.1">
    <property type="nucleotide sequence ID" value="NZ_JAPKFM010000001.1"/>
</dbReference>
<protein>
    <submittedName>
        <fullName evidence="1">Uncharacterized protein</fullName>
    </submittedName>
</protein>
<evidence type="ECO:0000313" key="1">
    <source>
        <dbReference type="EMBL" id="MCX2962475.1"/>
    </source>
</evidence>
<proteinExistence type="predicted"/>